<organism evidence="3 4">
    <name type="scientific">Rubus argutus</name>
    <name type="common">Southern blackberry</name>
    <dbReference type="NCBI Taxonomy" id="59490"/>
    <lineage>
        <taxon>Eukaryota</taxon>
        <taxon>Viridiplantae</taxon>
        <taxon>Streptophyta</taxon>
        <taxon>Embryophyta</taxon>
        <taxon>Tracheophyta</taxon>
        <taxon>Spermatophyta</taxon>
        <taxon>Magnoliopsida</taxon>
        <taxon>eudicotyledons</taxon>
        <taxon>Gunneridae</taxon>
        <taxon>Pentapetalae</taxon>
        <taxon>rosids</taxon>
        <taxon>fabids</taxon>
        <taxon>Rosales</taxon>
        <taxon>Rosaceae</taxon>
        <taxon>Rosoideae</taxon>
        <taxon>Rosoideae incertae sedis</taxon>
        <taxon>Rubus</taxon>
    </lineage>
</organism>
<dbReference type="Pfam" id="PF05678">
    <property type="entry name" value="VQ"/>
    <property type="match status" value="1"/>
</dbReference>
<dbReference type="AlphaFoldDB" id="A0AAW1W6F7"/>
<dbReference type="PANTHER" id="PTHR33624:SF17">
    <property type="entry name" value="OS07G0687400 PROTEIN"/>
    <property type="match status" value="1"/>
</dbReference>
<evidence type="ECO:0000259" key="2">
    <source>
        <dbReference type="Pfam" id="PF05678"/>
    </source>
</evidence>
<keyword evidence="4" id="KW-1185">Reference proteome</keyword>
<feature type="compositionally biased region" description="Basic residues" evidence="1">
    <location>
        <begin position="1"/>
        <end position="10"/>
    </location>
</feature>
<name>A0AAW1W6F7_RUBAR</name>
<dbReference type="InterPro" id="IPR039335">
    <property type="entry name" value="SIB1/2"/>
</dbReference>
<proteinExistence type="predicted"/>
<sequence>MEQLRNHKNQQRAERQKRSKAKTPIRIKYISSPMMVQANNASEFRAIVQELTGQNSNTTIADHETNHYDQVSWVSNHRASESVDMKTQDVDEQMKFSDNRLAVFDQFDEIKFWREVSESFCASESPLSYE</sequence>
<reference evidence="3 4" key="1">
    <citation type="journal article" date="2023" name="G3 (Bethesda)">
        <title>A chromosome-length genome assembly and annotation of blackberry (Rubus argutus, cv. 'Hillquist').</title>
        <authorList>
            <person name="Bruna T."/>
            <person name="Aryal R."/>
            <person name="Dudchenko O."/>
            <person name="Sargent D.J."/>
            <person name="Mead D."/>
            <person name="Buti M."/>
            <person name="Cavallini A."/>
            <person name="Hytonen T."/>
            <person name="Andres J."/>
            <person name="Pham M."/>
            <person name="Weisz D."/>
            <person name="Mascagni F."/>
            <person name="Usai G."/>
            <person name="Natali L."/>
            <person name="Bassil N."/>
            <person name="Fernandez G.E."/>
            <person name="Lomsadze A."/>
            <person name="Armour M."/>
            <person name="Olukolu B."/>
            <person name="Poorten T."/>
            <person name="Britton C."/>
            <person name="Davik J."/>
            <person name="Ashrafi H."/>
            <person name="Aiden E.L."/>
            <person name="Borodovsky M."/>
            <person name="Worthington M."/>
        </authorList>
    </citation>
    <scope>NUCLEOTIDE SEQUENCE [LARGE SCALE GENOMIC DNA]</scope>
    <source>
        <strain evidence="3">PI 553951</strain>
    </source>
</reference>
<evidence type="ECO:0000313" key="4">
    <source>
        <dbReference type="Proteomes" id="UP001457282"/>
    </source>
</evidence>
<gene>
    <name evidence="3" type="ORF">M0R45_028095</name>
</gene>
<dbReference type="EMBL" id="JBEDUW010000006">
    <property type="protein sequence ID" value="KAK9919504.1"/>
    <property type="molecule type" value="Genomic_DNA"/>
</dbReference>
<evidence type="ECO:0000256" key="1">
    <source>
        <dbReference type="SAM" id="MobiDB-lite"/>
    </source>
</evidence>
<protein>
    <recommendedName>
        <fullName evidence="2">VQ domain-containing protein</fullName>
    </recommendedName>
</protein>
<dbReference type="PANTHER" id="PTHR33624">
    <property type="entry name" value="SIGMA FACTOR BINDING PROTEIN 1, CHLOROPLASTIC"/>
    <property type="match status" value="1"/>
</dbReference>
<feature type="region of interest" description="Disordered" evidence="1">
    <location>
        <begin position="1"/>
        <end position="24"/>
    </location>
</feature>
<evidence type="ECO:0000313" key="3">
    <source>
        <dbReference type="EMBL" id="KAK9919504.1"/>
    </source>
</evidence>
<accession>A0AAW1W6F7</accession>
<comment type="caution">
    <text evidence="3">The sequence shown here is derived from an EMBL/GenBank/DDBJ whole genome shotgun (WGS) entry which is preliminary data.</text>
</comment>
<dbReference type="Proteomes" id="UP001457282">
    <property type="component" value="Unassembled WGS sequence"/>
</dbReference>
<feature type="domain" description="VQ" evidence="2">
    <location>
        <begin position="30"/>
        <end position="57"/>
    </location>
</feature>
<dbReference type="InterPro" id="IPR008889">
    <property type="entry name" value="VQ"/>
</dbReference>